<dbReference type="Proteomes" id="UP000094444">
    <property type="component" value="Unassembled WGS sequence"/>
</dbReference>
<dbReference type="Pfam" id="PF01725">
    <property type="entry name" value="Ham1p_like"/>
    <property type="match status" value="1"/>
</dbReference>
<feature type="binding site" evidence="14">
    <location>
        <begin position="167"/>
        <end position="170"/>
    </location>
    <ligand>
        <name>ITP</name>
        <dbReference type="ChEBI" id="CHEBI:61402"/>
    </ligand>
</feature>
<evidence type="ECO:0000256" key="12">
    <source>
        <dbReference type="ARBA" id="ARBA00093255"/>
    </source>
</evidence>
<evidence type="ECO:0000256" key="10">
    <source>
        <dbReference type="ARBA" id="ARBA00054940"/>
    </source>
</evidence>
<comment type="similarity">
    <text evidence="1 14">Belongs to the HAM1 NTPase family.</text>
</comment>
<feature type="binding site" evidence="14">
    <location>
        <position position="45"/>
    </location>
    <ligand>
        <name>Mg(2+)</name>
        <dbReference type="ChEBI" id="CHEBI:18420"/>
    </ligand>
</feature>
<gene>
    <name evidence="15" type="ORF">DHEL01_v211955</name>
</gene>
<protein>
    <recommendedName>
        <fullName evidence="14">Inosine triphosphate pyrophosphatase</fullName>
        <shortName evidence="14">ITPase</shortName>
        <shortName evidence="14">Inosine triphosphatase</shortName>
        <ecNumber evidence="14">3.6.1.66</ecNumber>
    </recommendedName>
    <alternativeName>
        <fullName evidence="14">Non-canonical purine NTP pyrophosphatase</fullName>
    </alternativeName>
    <alternativeName>
        <fullName evidence="14">Non-standard purine NTP pyrophosphatase</fullName>
    </alternativeName>
    <alternativeName>
        <fullName evidence="14">Nucleoside-triphosphate diphosphatase</fullName>
    </alternativeName>
    <alternativeName>
        <fullName evidence="14">Nucleoside-triphosphate pyrophosphatase</fullName>
        <shortName evidence="14">NTPase</shortName>
    </alternativeName>
    <alternativeName>
        <fullName evidence="14">XTP/dITP diphosphatase</fullName>
    </alternativeName>
</protein>
<dbReference type="GO" id="GO:0036222">
    <property type="term" value="F:XTP diphosphatase activity"/>
    <property type="evidence" value="ECO:0007669"/>
    <property type="project" value="UniProtKB-UniRule"/>
</dbReference>
<comment type="function">
    <text evidence="10">Pyrophosphatase that hydrolyzes the non-canonical purine nucleotides inosine triphosphate (ITP), deoxyinosine triphosphate (dITP) as well as 2'-deoxy-N-6-hydroxylaminopurine triphosphate (dHAPTP) and xanthosine 5'-triphosphate (XTP) to their respective monophosphate derivatives. The enzyme does not distinguish between the deoxy- and ribose forms. Probably excludes non-canonical purines from RNA and DNA precursor pools, thus preventing their incorporation into RNA and DNA and avoiding chromosomal lesions.</text>
</comment>
<organism evidence="15 16">
    <name type="scientific">Diaporthe helianthi</name>
    <dbReference type="NCBI Taxonomy" id="158607"/>
    <lineage>
        <taxon>Eukaryota</taxon>
        <taxon>Fungi</taxon>
        <taxon>Dikarya</taxon>
        <taxon>Ascomycota</taxon>
        <taxon>Pezizomycotina</taxon>
        <taxon>Sordariomycetes</taxon>
        <taxon>Sordariomycetidae</taxon>
        <taxon>Diaporthales</taxon>
        <taxon>Diaporthaceae</taxon>
        <taxon>Diaporthe</taxon>
    </lineage>
</organism>
<proteinExistence type="inferred from homology"/>
<dbReference type="InterPro" id="IPR029001">
    <property type="entry name" value="ITPase-like_fam"/>
</dbReference>
<dbReference type="AlphaFoldDB" id="A0A2P5HHD4"/>
<comment type="function">
    <text evidence="14">Pyrophosphatase that hydrolyzes non-canonical purine nucleotides such as inosine triphosphate (ITP), deoxyinosine triphosphate (dITP) or xanthosine 5'-triphosphate (XTP) to their respective monophosphate derivatives. The enzyme does not distinguish between the deoxy- and ribose forms. Probably excludes non-canonical purines from RNA and DNA precursor pools, thus preventing their incorporation into RNA and DNA and avoiding chromosomal lesions.</text>
</comment>
<dbReference type="FunCoup" id="A0A2P5HHD4">
    <property type="interactions" value="729"/>
</dbReference>
<evidence type="ECO:0000256" key="9">
    <source>
        <dbReference type="ARBA" id="ARBA00023242"/>
    </source>
</evidence>
<dbReference type="GO" id="GO:0035870">
    <property type="term" value="F:dITP diphosphatase activity"/>
    <property type="evidence" value="ECO:0007669"/>
    <property type="project" value="UniProtKB-UniRule"/>
</dbReference>
<evidence type="ECO:0000256" key="4">
    <source>
        <dbReference type="ARBA" id="ARBA00022741"/>
    </source>
</evidence>
<dbReference type="InterPro" id="IPR002637">
    <property type="entry name" value="RdgB/HAM1"/>
</dbReference>
<dbReference type="PANTHER" id="PTHR11067">
    <property type="entry name" value="INOSINE TRIPHOSPHATE PYROPHOSPHATASE/HAM1 PROTEIN"/>
    <property type="match status" value="1"/>
</dbReference>
<feature type="binding site" evidence="14">
    <location>
        <begin position="91"/>
        <end position="92"/>
    </location>
    <ligand>
        <name>ITP</name>
        <dbReference type="ChEBI" id="CHEBI:61402"/>
    </ligand>
</feature>
<reference evidence="15" key="1">
    <citation type="submission" date="2017-09" db="EMBL/GenBank/DDBJ databases">
        <title>Polyketide synthases of a Diaporthe helianthi virulent isolate.</title>
        <authorList>
            <person name="Baroncelli R."/>
        </authorList>
    </citation>
    <scope>NUCLEOTIDE SEQUENCE [LARGE SCALE GENOMIC DNA]</scope>
    <source>
        <strain evidence="15">7/96</strain>
    </source>
</reference>
<evidence type="ECO:0000256" key="3">
    <source>
        <dbReference type="ARBA" id="ARBA00022723"/>
    </source>
</evidence>
<feature type="binding site" evidence="14">
    <location>
        <position position="188"/>
    </location>
    <ligand>
        <name>ITP</name>
        <dbReference type="ChEBI" id="CHEBI:61402"/>
    </ligand>
</feature>
<dbReference type="GO" id="GO:0036220">
    <property type="term" value="F:ITP diphosphatase activity"/>
    <property type="evidence" value="ECO:0007669"/>
    <property type="project" value="UniProtKB-UniRule"/>
</dbReference>
<sequence length="212" mass="22959">MSAEKPTSATHVVNFITGNKNKLGEVKAILEPTIEVRSQALDLIEVQGTVEEVTIAKCKSAAEQACLFRSNLTDTSIAGPIQIGGPVLVEDTCLCFDALNGLPGPYIKWFMKDLGHSGLNNLLAAYDDKGAKAVCTFGFSQGPGHEPMLFQGVTQGRIVPARGPANFGWDPIFEYEGQTYAEMDKAAKNKISHRGRALEKLQAWFAEQTRSA</sequence>
<dbReference type="InParanoid" id="A0A2P5HHD4"/>
<comment type="subcellular location">
    <subcellularLocation>
        <location evidence="14">Cytoplasm</location>
    </subcellularLocation>
    <subcellularLocation>
        <location evidence="14">Nucleus</location>
    </subcellularLocation>
</comment>
<comment type="caution">
    <text evidence="15">The sequence shown here is derived from an EMBL/GenBank/DDBJ whole genome shotgun (WGS) entry which is preliminary data.</text>
</comment>
<comment type="catalytic activity">
    <reaction evidence="12">
        <text>dITP + H2O = dIMP + diphosphate + H(+)</text>
        <dbReference type="Rhea" id="RHEA:28342"/>
        <dbReference type="ChEBI" id="CHEBI:15377"/>
        <dbReference type="ChEBI" id="CHEBI:15378"/>
        <dbReference type="ChEBI" id="CHEBI:33019"/>
        <dbReference type="ChEBI" id="CHEBI:61194"/>
        <dbReference type="ChEBI" id="CHEBI:61382"/>
        <dbReference type="EC" id="3.6.1.66"/>
    </reaction>
    <physiologicalReaction direction="left-to-right" evidence="12">
        <dbReference type="Rhea" id="RHEA:28343"/>
    </physiologicalReaction>
</comment>
<keyword evidence="3 14" id="KW-0479">Metal-binding</keyword>
<dbReference type="GO" id="GO:0005737">
    <property type="term" value="C:cytoplasm"/>
    <property type="evidence" value="ECO:0007669"/>
    <property type="project" value="UniProtKB-SubCell"/>
</dbReference>
<keyword evidence="2 14" id="KW-0963">Cytoplasm</keyword>
<evidence type="ECO:0000256" key="11">
    <source>
        <dbReference type="ARBA" id="ARBA00093218"/>
    </source>
</evidence>
<dbReference type="GO" id="GO:0005634">
    <property type="term" value="C:nucleus"/>
    <property type="evidence" value="ECO:0007669"/>
    <property type="project" value="UniProtKB-SubCell"/>
</dbReference>
<feature type="binding site" evidence="14">
    <location>
        <position position="57"/>
    </location>
    <ligand>
        <name>ITP</name>
        <dbReference type="ChEBI" id="CHEBI:61402"/>
    </ligand>
</feature>
<feature type="binding site" evidence="14">
    <location>
        <position position="91"/>
    </location>
    <ligand>
        <name>Mg(2+)</name>
        <dbReference type="ChEBI" id="CHEBI:18420"/>
    </ligand>
</feature>
<comment type="catalytic activity">
    <reaction evidence="11">
        <text>ITP + H2O = IMP + diphosphate + H(+)</text>
        <dbReference type="Rhea" id="RHEA:29399"/>
        <dbReference type="ChEBI" id="CHEBI:15377"/>
        <dbReference type="ChEBI" id="CHEBI:15378"/>
        <dbReference type="ChEBI" id="CHEBI:33019"/>
        <dbReference type="ChEBI" id="CHEBI:58053"/>
        <dbReference type="ChEBI" id="CHEBI:61402"/>
        <dbReference type="EC" id="3.6.1.66"/>
    </reaction>
    <physiologicalReaction direction="left-to-right" evidence="11">
        <dbReference type="Rhea" id="RHEA:29400"/>
    </physiologicalReaction>
</comment>
<dbReference type="GO" id="GO:0009117">
    <property type="term" value="P:nucleotide metabolic process"/>
    <property type="evidence" value="ECO:0007669"/>
    <property type="project" value="UniProtKB-KW"/>
</dbReference>
<dbReference type="GO" id="GO:0046872">
    <property type="term" value="F:metal ion binding"/>
    <property type="evidence" value="ECO:0007669"/>
    <property type="project" value="UniProtKB-KW"/>
</dbReference>
<dbReference type="InterPro" id="IPR027502">
    <property type="entry name" value="ITPase"/>
</dbReference>
<evidence type="ECO:0000256" key="8">
    <source>
        <dbReference type="ARBA" id="ARBA00023211"/>
    </source>
</evidence>
<keyword evidence="16" id="KW-1185">Reference proteome</keyword>
<evidence type="ECO:0000256" key="5">
    <source>
        <dbReference type="ARBA" id="ARBA00022801"/>
    </source>
</evidence>
<keyword evidence="9 14" id="KW-0539">Nucleus</keyword>
<evidence type="ECO:0000313" key="15">
    <source>
        <dbReference type="EMBL" id="POS69652.1"/>
    </source>
</evidence>
<dbReference type="Gene3D" id="3.90.950.10">
    <property type="match status" value="1"/>
</dbReference>
<evidence type="ECO:0000256" key="1">
    <source>
        <dbReference type="ARBA" id="ARBA00008023"/>
    </source>
</evidence>
<dbReference type="GO" id="GO:0009204">
    <property type="term" value="P:deoxyribonucleoside triphosphate catabolic process"/>
    <property type="evidence" value="ECO:0007669"/>
    <property type="project" value="UniProtKB-UniRule"/>
</dbReference>
<comment type="cofactor">
    <cofactor evidence="14">
        <name>Mg(2+)</name>
        <dbReference type="ChEBI" id="CHEBI:18420"/>
    </cofactor>
    <cofactor evidence="14">
        <name>Mn(2+)</name>
        <dbReference type="ChEBI" id="CHEBI:29035"/>
    </cofactor>
    <text evidence="14">Binds 1 divalent metal cation per subunit; can use either Mg(2+) or Mn(2+).</text>
</comment>
<comment type="subunit">
    <text evidence="14">Homodimer.</text>
</comment>
<evidence type="ECO:0000256" key="13">
    <source>
        <dbReference type="ARBA" id="ARBA00093271"/>
    </source>
</evidence>
<dbReference type="GO" id="GO:0000166">
    <property type="term" value="F:nucleotide binding"/>
    <property type="evidence" value="ECO:0007669"/>
    <property type="project" value="UniProtKB-KW"/>
</dbReference>
<dbReference type="EC" id="3.6.1.66" evidence="14"/>
<evidence type="ECO:0000256" key="2">
    <source>
        <dbReference type="ARBA" id="ARBA00022490"/>
    </source>
</evidence>
<dbReference type="SUPFAM" id="SSF52972">
    <property type="entry name" value="ITPase-like"/>
    <property type="match status" value="1"/>
</dbReference>
<dbReference type="PANTHER" id="PTHR11067:SF9">
    <property type="entry name" value="INOSINE TRIPHOSPHATE PYROPHOSPHATASE"/>
    <property type="match status" value="1"/>
</dbReference>
<evidence type="ECO:0000313" key="16">
    <source>
        <dbReference type="Proteomes" id="UP000094444"/>
    </source>
</evidence>
<dbReference type="STRING" id="158607.A0A2P5HHD4"/>
<dbReference type="EMBL" id="MAVT02002093">
    <property type="protein sequence ID" value="POS69652.1"/>
    <property type="molecule type" value="Genomic_DNA"/>
</dbReference>
<keyword evidence="7 14" id="KW-0546">Nucleotide metabolism</keyword>
<dbReference type="HAMAP" id="MF_03148">
    <property type="entry name" value="HAM1_NTPase"/>
    <property type="match status" value="1"/>
</dbReference>
<keyword evidence="5 14" id="KW-0378">Hydrolase</keyword>
<evidence type="ECO:0000256" key="14">
    <source>
        <dbReference type="HAMAP-Rule" id="MF_03148"/>
    </source>
</evidence>
<name>A0A2P5HHD4_DIAHE</name>
<keyword evidence="4 14" id="KW-0547">Nucleotide-binding</keyword>
<accession>A0A2P5HHD4</accession>
<evidence type="ECO:0000256" key="6">
    <source>
        <dbReference type="ARBA" id="ARBA00022842"/>
    </source>
</evidence>
<dbReference type="CDD" id="cd00515">
    <property type="entry name" value="HAM1"/>
    <property type="match status" value="1"/>
</dbReference>
<dbReference type="OrthoDB" id="6288734at2759"/>
<feature type="binding site" evidence="14">
    <location>
        <begin position="193"/>
        <end position="194"/>
    </location>
    <ligand>
        <name>ITP</name>
        <dbReference type="ChEBI" id="CHEBI:61402"/>
    </ligand>
</feature>
<comment type="catalytic activity">
    <reaction evidence="13">
        <text>N(6)-hydroxy-dATP + H2O = N(6)-hydroxy-dAMP + diphosphate + H(+)</text>
        <dbReference type="Rhea" id="RHEA:83971"/>
        <dbReference type="ChEBI" id="CHEBI:15377"/>
        <dbReference type="ChEBI" id="CHEBI:15378"/>
        <dbReference type="ChEBI" id="CHEBI:33019"/>
        <dbReference type="ChEBI" id="CHEBI:233529"/>
        <dbReference type="ChEBI" id="CHEBI:233530"/>
    </reaction>
    <physiologicalReaction direction="left-to-right" evidence="13">
        <dbReference type="Rhea" id="RHEA:83972"/>
    </physiologicalReaction>
</comment>
<keyword evidence="6 14" id="KW-0460">Magnesium</keyword>
<comment type="catalytic activity">
    <reaction evidence="14">
        <text>XTP + H2O = XMP + diphosphate + H(+)</text>
        <dbReference type="Rhea" id="RHEA:28610"/>
        <dbReference type="ChEBI" id="CHEBI:15377"/>
        <dbReference type="ChEBI" id="CHEBI:15378"/>
        <dbReference type="ChEBI" id="CHEBI:33019"/>
        <dbReference type="ChEBI" id="CHEBI:57464"/>
        <dbReference type="ChEBI" id="CHEBI:61314"/>
        <dbReference type="EC" id="3.6.1.66"/>
    </reaction>
</comment>
<dbReference type="FunFam" id="3.90.950.10:FF:000003">
    <property type="entry name" value="Inosine triphosphate pyrophosphatase"/>
    <property type="match status" value="1"/>
</dbReference>
<evidence type="ECO:0000256" key="7">
    <source>
        <dbReference type="ARBA" id="ARBA00023080"/>
    </source>
</evidence>
<feature type="binding site" evidence="14">
    <location>
        <begin position="17"/>
        <end position="22"/>
    </location>
    <ligand>
        <name>ITP</name>
        <dbReference type="ChEBI" id="CHEBI:61402"/>
    </ligand>
</feature>
<keyword evidence="8 14" id="KW-0464">Manganese</keyword>